<sequence>MPADLFTPDAARDDAVAAPHGIRVGIGGWVFAPWRDNFYPRGLVQRRELEYASRHLSAIEINGTYHGPQKPATFARWAAEVPAGFVFAAKAPKWIVTSPRWRAQTAAARRFLEGGLEELGEHLGPVLWQAPLGHRFDRDDLAAFLDALPRTLAGRPLRHVVEVRDPSFLCADYLALARTHGVATVITDAPDYPNLADLTAGFAYLRLMRSRAGEACGYPAPELDAWAARARAWAGGAAPDDLPRVAPPDDPPAAAREVFVFFIGAAKARNPAAAMALIERL</sequence>
<gene>
    <name evidence="2" type="ORF">KB893_005050</name>
    <name evidence="1" type="ORF">KB893_11395</name>
</gene>
<name>A0A8J7VWA9_9GAMM</name>
<evidence type="ECO:0000313" key="3">
    <source>
        <dbReference type="Proteomes" id="UP000675747"/>
    </source>
</evidence>
<evidence type="ECO:0000313" key="1">
    <source>
        <dbReference type="EMBL" id="MBR0563113.1"/>
    </source>
</evidence>
<reference evidence="1" key="2">
    <citation type="submission" date="2021-04" db="EMBL/GenBank/DDBJ databases">
        <authorList>
            <person name="Karlyshev A.V."/>
        </authorList>
    </citation>
    <scope>NUCLEOTIDE SEQUENCE</scope>
    <source>
        <strain evidence="1">LMG 29479</strain>
    </source>
</reference>
<dbReference type="RefSeq" id="WP_211927031.1">
    <property type="nucleotide sequence ID" value="NZ_JAGQFT020000003.1"/>
</dbReference>
<dbReference type="Pfam" id="PF01904">
    <property type="entry name" value="DUF72"/>
    <property type="match status" value="1"/>
</dbReference>
<proteinExistence type="predicted"/>
<dbReference type="PANTHER" id="PTHR30348">
    <property type="entry name" value="UNCHARACTERIZED PROTEIN YECE"/>
    <property type="match status" value="1"/>
</dbReference>
<dbReference type="PANTHER" id="PTHR30348:SF4">
    <property type="entry name" value="DUF72 DOMAIN-CONTAINING PROTEIN"/>
    <property type="match status" value="1"/>
</dbReference>
<comment type="caution">
    <text evidence="1">The sequence shown here is derived from an EMBL/GenBank/DDBJ whole genome shotgun (WGS) entry which is preliminary data.</text>
</comment>
<reference evidence="2 3" key="1">
    <citation type="journal article" date="2021" name="Microbiol. Resour. Announc.">
        <title>Draft Genome Sequence of Coralloluteibacterium stylophorae LMG 29479T.</title>
        <authorList>
            <person name="Karlyshev A.V."/>
            <person name="Kudryashova E.B."/>
            <person name="Ariskina E.V."/>
            <person name="Conroy A.P."/>
            <person name="Abidueva E.Y."/>
        </authorList>
    </citation>
    <scope>NUCLEOTIDE SEQUENCE [LARGE SCALE GENOMIC DNA]</scope>
    <source>
        <strain evidence="2 3">LMG 29479</strain>
    </source>
</reference>
<dbReference type="InterPro" id="IPR036520">
    <property type="entry name" value="UPF0759_sf"/>
</dbReference>
<accession>A0A8J7VWA9</accession>
<organism evidence="1">
    <name type="scientific">Coralloluteibacterium stylophorae</name>
    <dbReference type="NCBI Taxonomy" id="1776034"/>
    <lineage>
        <taxon>Bacteria</taxon>
        <taxon>Pseudomonadati</taxon>
        <taxon>Pseudomonadota</taxon>
        <taxon>Gammaproteobacteria</taxon>
        <taxon>Lysobacterales</taxon>
        <taxon>Lysobacteraceae</taxon>
        <taxon>Coralloluteibacterium</taxon>
    </lineage>
</organism>
<dbReference type="InterPro" id="IPR002763">
    <property type="entry name" value="DUF72"/>
</dbReference>
<protein>
    <submittedName>
        <fullName evidence="1">DUF72 domain-containing protein</fullName>
    </submittedName>
</protein>
<dbReference type="SUPFAM" id="SSF117396">
    <property type="entry name" value="TM1631-like"/>
    <property type="match status" value="1"/>
</dbReference>
<dbReference type="Gene3D" id="3.20.20.410">
    <property type="entry name" value="Protein of unknown function UPF0759"/>
    <property type="match status" value="1"/>
</dbReference>
<dbReference type="Proteomes" id="UP000675747">
    <property type="component" value="Unassembled WGS sequence"/>
</dbReference>
<keyword evidence="3" id="KW-1185">Reference proteome</keyword>
<dbReference type="EMBL" id="JAGQFT010000100">
    <property type="protein sequence ID" value="MBR0563113.1"/>
    <property type="molecule type" value="Genomic_DNA"/>
</dbReference>
<dbReference type="AlphaFoldDB" id="A0A8J7VWA9"/>
<dbReference type="EMBL" id="JAGQFT020000003">
    <property type="protein sequence ID" value="MBS7456504.1"/>
    <property type="molecule type" value="Genomic_DNA"/>
</dbReference>
<evidence type="ECO:0000313" key="2">
    <source>
        <dbReference type="EMBL" id="MBS7456504.1"/>
    </source>
</evidence>